<protein>
    <recommendedName>
        <fullName evidence="1">Rap1a immunity protein domain-containing protein</fullName>
    </recommendedName>
</protein>
<gene>
    <name evidence="2" type="ORF">WH96_07495</name>
</gene>
<evidence type="ECO:0000313" key="2">
    <source>
        <dbReference type="EMBL" id="KLN61455.1"/>
    </source>
</evidence>
<organism evidence="2 3">
    <name type="scientific">Kiloniella spongiae</name>
    <dbReference type="NCBI Taxonomy" id="1489064"/>
    <lineage>
        <taxon>Bacteria</taxon>
        <taxon>Pseudomonadati</taxon>
        <taxon>Pseudomonadota</taxon>
        <taxon>Alphaproteobacteria</taxon>
        <taxon>Rhodospirillales</taxon>
        <taxon>Kiloniellaceae</taxon>
        <taxon>Kiloniella</taxon>
    </lineage>
</organism>
<proteinExistence type="predicted"/>
<dbReference type="AlphaFoldDB" id="A0A0H2MXQ1"/>
<dbReference type="OrthoDB" id="9948633at2"/>
<accession>A0A0H2MXQ1</accession>
<dbReference type="Gene3D" id="1.10.890.40">
    <property type="match status" value="1"/>
</dbReference>
<sequence length="100" mass="11714">MKYCIALIFVFFCSKAFSTEINNGNELYHACNTEQEDCDRHIQAVYDTLEYRELICPPRSVTSKEVRDILVKKLSENPKTRHKPSIELLMGWLLKLFPCQ</sequence>
<dbReference type="Pfam" id="PF18602">
    <property type="entry name" value="Rap1a"/>
    <property type="match status" value="1"/>
</dbReference>
<dbReference type="RefSeq" id="WP_047763536.1">
    <property type="nucleotide sequence ID" value="NZ_LAQL01000004.1"/>
</dbReference>
<name>A0A0H2MXQ1_9PROT</name>
<reference evidence="2 3" key="1">
    <citation type="submission" date="2015-03" db="EMBL/GenBank/DDBJ databases">
        <title>Genome Sequence of Kiloniella spongiae MEBiC09566, isolated from a marine sponge.</title>
        <authorList>
            <person name="Shao Z."/>
            <person name="Wang L."/>
            <person name="Li X."/>
        </authorList>
    </citation>
    <scope>NUCLEOTIDE SEQUENCE [LARGE SCALE GENOMIC DNA]</scope>
    <source>
        <strain evidence="2 3">MEBiC09566</strain>
    </source>
</reference>
<comment type="caution">
    <text evidence="2">The sequence shown here is derived from an EMBL/GenBank/DDBJ whole genome shotgun (WGS) entry which is preliminary data.</text>
</comment>
<evidence type="ECO:0000259" key="1">
    <source>
        <dbReference type="Pfam" id="PF18602"/>
    </source>
</evidence>
<dbReference type="EMBL" id="LAQL01000004">
    <property type="protein sequence ID" value="KLN61455.1"/>
    <property type="molecule type" value="Genomic_DNA"/>
</dbReference>
<dbReference type="Proteomes" id="UP000035444">
    <property type="component" value="Unassembled WGS sequence"/>
</dbReference>
<feature type="domain" description="Rap1a immunity protein" evidence="1">
    <location>
        <begin position="23"/>
        <end position="99"/>
    </location>
</feature>
<dbReference type="InterPro" id="IPR041238">
    <property type="entry name" value="Rap1a"/>
</dbReference>
<keyword evidence="3" id="KW-1185">Reference proteome</keyword>
<evidence type="ECO:0000313" key="3">
    <source>
        <dbReference type="Proteomes" id="UP000035444"/>
    </source>
</evidence>